<dbReference type="SUPFAM" id="SSF48317">
    <property type="entry name" value="Acid phosphatase/Vanadium-dependent haloperoxidase"/>
    <property type="match status" value="1"/>
</dbReference>
<dbReference type="InterPro" id="IPR036938">
    <property type="entry name" value="PAP2/HPO_sf"/>
</dbReference>
<keyword evidence="4" id="KW-1185">Reference proteome</keyword>
<dbReference type="AlphaFoldDB" id="A0A5S3PNS2"/>
<gene>
    <name evidence="3" type="ORF">FEE95_15985</name>
</gene>
<dbReference type="PANTHER" id="PTHR14969">
    <property type="entry name" value="SPHINGOSINE-1-PHOSPHATE PHOSPHOHYDROLASE"/>
    <property type="match status" value="1"/>
</dbReference>
<feature type="transmembrane region" description="Helical" evidence="1">
    <location>
        <begin position="26"/>
        <end position="49"/>
    </location>
</feature>
<evidence type="ECO:0000313" key="4">
    <source>
        <dbReference type="Proteomes" id="UP000310314"/>
    </source>
</evidence>
<keyword evidence="1" id="KW-0472">Membrane</keyword>
<comment type="caution">
    <text evidence="3">The sequence shown here is derived from an EMBL/GenBank/DDBJ whole genome shotgun (WGS) entry which is preliminary data.</text>
</comment>
<dbReference type="RefSeq" id="WP_138658995.1">
    <property type="nucleotide sequence ID" value="NZ_VATY01000003.1"/>
</dbReference>
<feature type="transmembrane region" description="Helical" evidence="1">
    <location>
        <begin position="106"/>
        <end position="127"/>
    </location>
</feature>
<dbReference type="InterPro" id="IPR000326">
    <property type="entry name" value="PAP2/HPO"/>
</dbReference>
<evidence type="ECO:0000256" key="1">
    <source>
        <dbReference type="SAM" id="Phobius"/>
    </source>
</evidence>
<feature type="domain" description="Phosphatidic acid phosphatase type 2/haloperoxidase" evidence="2">
    <location>
        <begin position="61"/>
        <end position="174"/>
    </location>
</feature>
<dbReference type="EMBL" id="VATY01000003">
    <property type="protein sequence ID" value="TMM56128.1"/>
    <property type="molecule type" value="Genomic_DNA"/>
</dbReference>
<dbReference type="Pfam" id="PF01569">
    <property type="entry name" value="PAP2"/>
    <property type="match status" value="1"/>
</dbReference>
<feature type="transmembrane region" description="Helical" evidence="1">
    <location>
        <begin position="159"/>
        <end position="176"/>
    </location>
</feature>
<dbReference type="Proteomes" id="UP000310314">
    <property type="component" value="Unassembled WGS sequence"/>
</dbReference>
<protein>
    <submittedName>
        <fullName evidence="3">Phosphatase PAP2 family protein</fullName>
    </submittedName>
</protein>
<name>A0A5S3PNS2_9FLAO</name>
<organism evidence="3 4">
    <name type="scientific">Maribacter algarum</name>
    <name type="common">ex Zhang et al. 2020</name>
    <dbReference type="NCBI Taxonomy" id="2578118"/>
    <lineage>
        <taxon>Bacteria</taxon>
        <taxon>Pseudomonadati</taxon>
        <taxon>Bacteroidota</taxon>
        <taxon>Flavobacteriia</taxon>
        <taxon>Flavobacteriales</taxon>
        <taxon>Flavobacteriaceae</taxon>
        <taxon>Maribacter</taxon>
    </lineage>
</organism>
<reference evidence="3 4" key="1">
    <citation type="submission" date="2019-05" db="EMBL/GenBank/DDBJ databases">
        <authorList>
            <person name="Zhang J.-Y."/>
            <person name="Feg X."/>
            <person name="Du Z.-J."/>
        </authorList>
    </citation>
    <scope>NUCLEOTIDE SEQUENCE [LARGE SCALE GENOMIC DNA]</scope>
    <source>
        <strain evidence="3 4">RZ26</strain>
    </source>
</reference>
<accession>A0A5S3PNS2</accession>
<keyword evidence="1" id="KW-1133">Transmembrane helix</keyword>
<sequence>MFEKLVEWDKQTLIYLNNLGSEQFDAFWLITTNFLTWIPLFLFIIILLYRMYKPKEGFWVFLSFLSMLIVVTGVIFFTKEYFGRLRPVNDSSLNNLLRVLIKPSDYSFISGHAASSFAITTLAALYLKKETKWIFLLLLWPILFSFSRMYLGVHYPLDILSGMLVGTFFAWMFYTMHQKFRAPYIM</sequence>
<evidence type="ECO:0000313" key="3">
    <source>
        <dbReference type="EMBL" id="TMM56128.1"/>
    </source>
</evidence>
<dbReference type="OrthoDB" id="9789113at2"/>
<feature type="transmembrane region" description="Helical" evidence="1">
    <location>
        <begin position="58"/>
        <end position="77"/>
    </location>
</feature>
<proteinExistence type="predicted"/>
<dbReference type="SMART" id="SM00014">
    <property type="entry name" value="acidPPc"/>
    <property type="match status" value="1"/>
</dbReference>
<dbReference type="Gene3D" id="1.20.144.10">
    <property type="entry name" value="Phosphatidic acid phosphatase type 2/haloperoxidase"/>
    <property type="match status" value="1"/>
</dbReference>
<keyword evidence="1" id="KW-0812">Transmembrane</keyword>
<evidence type="ECO:0000259" key="2">
    <source>
        <dbReference type="SMART" id="SM00014"/>
    </source>
</evidence>
<feature type="transmembrane region" description="Helical" evidence="1">
    <location>
        <begin position="134"/>
        <end position="153"/>
    </location>
</feature>
<dbReference type="PANTHER" id="PTHR14969:SF13">
    <property type="entry name" value="AT30094P"/>
    <property type="match status" value="1"/>
</dbReference>